<sequence length="37" mass="4230">VIIPLYWKLGSVAIQENERDLYKRGSNCTISSVPYSE</sequence>
<name>A0A1R3J0N6_COCAP</name>
<dbReference type="Gramene" id="OMO88397">
    <property type="protein sequence ID" value="OMO88397"/>
    <property type="gene ID" value="CCACVL1_08417"/>
</dbReference>
<accession>A0A1R3J0N6</accession>
<evidence type="ECO:0000313" key="1">
    <source>
        <dbReference type="EMBL" id="OMO88397.1"/>
    </source>
</evidence>
<dbReference type="Proteomes" id="UP000188268">
    <property type="component" value="Unassembled WGS sequence"/>
</dbReference>
<evidence type="ECO:0000313" key="2">
    <source>
        <dbReference type="Proteomes" id="UP000188268"/>
    </source>
</evidence>
<proteinExistence type="predicted"/>
<keyword evidence="2" id="KW-1185">Reference proteome</keyword>
<organism evidence="1 2">
    <name type="scientific">Corchorus capsularis</name>
    <name type="common">Jute</name>
    <dbReference type="NCBI Taxonomy" id="210143"/>
    <lineage>
        <taxon>Eukaryota</taxon>
        <taxon>Viridiplantae</taxon>
        <taxon>Streptophyta</taxon>
        <taxon>Embryophyta</taxon>
        <taxon>Tracheophyta</taxon>
        <taxon>Spermatophyta</taxon>
        <taxon>Magnoliopsida</taxon>
        <taxon>eudicotyledons</taxon>
        <taxon>Gunneridae</taxon>
        <taxon>Pentapetalae</taxon>
        <taxon>rosids</taxon>
        <taxon>malvids</taxon>
        <taxon>Malvales</taxon>
        <taxon>Malvaceae</taxon>
        <taxon>Grewioideae</taxon>
        <taxon>Apeibeae</taxon>
        <taxon>Corchorus</taxon>
    </lineage>
</organism>
<gene>
    <name evidence="1" type="ORF">CCACVL1_08417</name>
</gene>
<dbReference type="EMBL" id="AWWV01009005">
    <property type="protein sequence ID" value="OMO88397.1"/>
    <property type="molecule type" value="Genomic_DNA"/>
</dbReference>
<feature type="non-terminal residue" evidence="1">
    <location>
        <position position="1"/>
    </location>
</feature>
<comment type="caution">
    <text evidence="1">The sequence shown here is derived from an EMBL/GenBank/DDBJ whole genome shotgun (WGS) entry which is preliminary data.</text>
</comment>
<dbReference type="AlphaFoldDB" id="A0A1R3J0N6"/>
<protein>
    <submittedName>
        <fullName evidence="1">Uncharacterized protein</fullName>
    </submittedName>
</protein>
<reference evidence="1 2" key="1">
    <citation type="submission" date="2013-09" db="EMBL/GenBank/DDBJ databases">
        <title>Corchorus capsularis genome sequencing.</title>
        <authorList>
            <person name="Alam M."/>
            <person name="Haque M.S."/>
            <person name="Islam M.S."/>
            <person name="Emdad E.M."/>
            <person name="Islam M.M."/>
            <person name="Ahmed B."/>
            <person name="Halim A."/>
            <person name="Hossen Q.M.M."/>
            <person name="Hossain M.Z."/>
            <person name="Ahmed R."/>
            <person name="Khan M.M."/>
            <person name="Islam R."/>
            <person name="Rashid M.M."/>
            <person name="Khan S.A."/>
            <person name="Rahman M.S."/>
            <person name="Alam M."/>
        </authorList>
    </citation>
    <scope>NUCLEOTIDE SEQUENCE [LARGE SCALE GENOMIC DNA]</scope>
    <source>
        <strain evidence="2">cv. CVL-1</strain>
        <tissue evidence="1">Whole seedling</tissue>
    </source>
</reference>